<organism evidence="2 3">
    <name type="scientific">Digitaria exilis</name>
    <dbReference type="NCBI Taxonomy" id="1010633"/>
    <lineage>
        <taxon>Eukaryota</taxon>
        <taxon>Viridiplantae</taxon>
        <taxon>Streptophyta</taxon>
        <taxon>Embryophyta</taxon>
        <taxon>Tracheophyta</taxon>
        <taxon>Spermatophyta</taxon>
        <taxon>Magnoliopsida</taxon>
        <taxon>Liliopsida</taxon>
        <taxon>Poales</taxon>
        <taxon>Poaceae</taxon>
        <taxon>PACMAD clade</taxon>
        <taxon>Panicoideae</taxon>
        <taxon>Panicodae</taxon>
        <taxon>Paniceae</taxon>
        <taxon>Anthephorinae</taxon>
        <taxon>Digitaria</taxon>
    </lineage>
</organism>
<accession>A0A835BB03</accession>
<dbReference type="EMBL" id="JACEFO010002065">
    <property type="protein sequence ID" value="KAF8686213.1"/>
    <property type="molecule type" value="Genomic_DNA"/>
</dbReference>
<dbReference type="AlphaFoldDB" id="A0A835BB03"/>
<dbReference type="OrthoDB" id="687234at2759"/>
<feature type="compositionally biased region" description="Polar residues" evidence="1">
    <location>
        <begin position="157"/>
        <end position="167"/>
    </location>
</feature>
<reference evidence="2" key="1">
    <citation type="submission" date="2020-07" db="EMBL/GenBank/DDBJ databases">
        <title>Genome sequence and genetic diversity analysis of an under-domesticated orphan crop, white fonio (Digitaria exilis).</title>
        <authorList>
            <person name="Bennetzen J.L."/>
            <person name="Chen S."/>
            <person name="Ma X."/>
            <person name="Wang X."/>
            <person name="Yssel A.E.J."/>
            <person name="Chaluvadi S.R."/>
            <person name="Johnson M."/>
            <person name="Gangashetty P."/>
            <person name="Hamidou F."/>
            <person name="Sanogo M.D."/>
            <person name="Zwaenepoel A."/>
            <person name="Wallace J."/>
            <person name="Van De Peer Y."/>
            <person name="Van Deynze A."/>
        </authorList>
    </citation>
    <scope>NUCLEOTIDE SEQUENCE</scope>
    <source>
        <tissue evidence="2">Leaves</tissue>
    </source>
</reference>
<feature type="region of interest" description="Disordered" evidence="1">
    <location>
        <begin position="189"/>
        <end position="208"/>
    </location>
</feature>
<feature type="region of interest" description="Disordered" evidence="1">
    <location>
        <begin position="104"/>
        <end position="135"/>
    </location>
</feature>
<sequence>MADADGIVGWGVEADGSVQSWPLSLSTERGEQPSRAARFNARHVPLSHTASRFQSLESNTNRMCGPAAKAHSSVVFFRRRTSTSNAASPPEMFFIRVSDSDPTDRHRIVDGGGRISSSYKRIKNRSPQPDPIPCGYPPPILQFPTIIRRGRFQINQWPASPSSAESSTGEDEECSLNERHTKRINCSEGEKGAAAPVAAGDEGDVPPPKKMWRLPREEVHWILAQSNEPACAWFRDLKRANPSLVPSPEEEKDPSTVLLYTCARISYQEEEKFAKFQAWVRCEYASKGFVEVDYDYFGRRAEVIRRSNEVRDEVLKDYDLSSDDEDDYAGKLIKRTGRDGSDDACGLSRHHRTRFGCAFLKRGVSLDSRACASARTPTPSNARLQAVELSLQHPSAFPASRPHIDEERGQHLSAQRPPITIPQRIGVSDSDSTDRHRIVGGGGQYLLLAIKGLHQCPVLPFPTIIRRGEKSSDQPMAGGECQQMVFPVKRKAESSTGEDEDFSLNERATKRIDCSEGAKGAAAPVAAGDEGEVAPPKKMWRLPREEVHWILAQSNEPACAEFRDLKRANPSLVPSPEEKDPSTVLLYTCARISYEEEEKFAKFQAWVRCEYASKGFVEVDYDYFGRRAEVIRRSNEVRDEVFKDYDLSSDDEDDYAGKLIKRTARKRGMAATMLVAWHNITAPESLS</sequence>
<evidence type="ECO:0000313" key="2">
    <source>
        <dbReference type="EMBL" id="KAF8686213.1"/>
    </source>
</evidence>
<keyword evidence="3" id="KW-1185">Reference proteome</keyword>
<gene>
    <name evidence="2" type="ORF">HU200_043594</name>
</gene>
<dbReference type="PANTHER" id="PTHR35166">
    <property type="entry name" value="OS05G0193700 PROTEIN-RELATED"/>
    <property type="match status" value="1"/>
</dbReference>
<protein>
    <submittedName>
        <fullName evidence="2">Uncharacterized protein</fullName>
    </submittedName>
</protein>
<dbReference type="Proteomes" id="UP000636709">
    <property type="component" value="Unassembled WGS sequence"/>
</dbReference>
<name>A0A835BB03_9POAL</name>
<feature type="region of interest" description="Disordered" evidence="1">
    <location>
        <begin position="157"/>
        <end position="176"/>
    </location>
</feature>
<evidence type="ECO:0000256" key="1">
    <source>
        <dbReference type="SAM" id="MobiDB-lite"/>
    </source>
</evidence>
<evidence type="ECO:0000313" key="3">
    <source>
        <dbReference type="Proteomes" id="UP000636709"/>
    </source>
</evidence>
<proteinExistence type="predicted"/>
<comment type="caution">
    <text evidence="2">The sequence shown here is derived from an EMBL/GenBank/DDBJ whole genome shotgun (WGS) entry which is preliminary data.</text>
</comment>
<dbReference type="PANTHER" id="PTHR35166:SF15">
    <property type="entry name" value="OS05G0193700 PROTEIN"/>
    <property type="match status" value="1"/>
</dbReference>